<evidence type="ECO:0000313" key="8">
    <source>
        <dbReference type="EMBL" id="KAH7134476.1"/>
    </source>
</evidence>
<evidence type="ECO:0000313" key="9">
    <source>
        <dbReference type="Proteomes" id="UP000717696"/>
    </source>
</evidence>
<dbReference type="SUPFAM" id="SSF57701">
    <property type="entry name" value="Zn2/Cys6 DNA-binding domain"/>
    <property type="match status" value="1"/>
</dbReference>
<dbReference type="InterPro" id="IPR001138">
    <property type="entry name" value="Zn2Cys6_DnaBD"/>
</dbReference>
<dbReference type="GO" id="GO:0005634">
    <property type="term" value="C:nucleus"/>
    <property type="evidence" value="ECO:0007669"/>
    <property type="project" value="UniProtKB-SubCell"/>
</dbReference>
<dbReference type="CDD" id="cd12148">
    <property type="entry name" value="fungal_TF_MHR"/>
    <property type="match status" value="1"/>
</dbReference>
<dbReference type="InterPro" id="IPR007219">
    <property type="entry name" value="XnlR_reg_dom"/>
</dbReference>
<evidence type="ECO:0000256" key="3">
    <source>
        <dbReference type="ARBA" id="ARBA00023015"/>
    </source>
</evidence>
<dbReference type="InterPro" id="IPR036864">
    <property type="entry name" value="Zn2-C6_fun-type_DNA-bd_sf"/>
</dbReference>
<keyword evidence="2" id="KW-0479">Metal-binding</keyword>
<feature type="compositionally biased region" description="Polar residues" evidence="6">
    <location>
        <begin position="61"/>
        <end position="72"/>
    </location>
</feature>
<accession>A0A9P9IW43</accession>
<evidence type="ECO:0000256" key="5">
    <source>
        <dbReference type="ARBA" id="ARBA00023242"/>
    </source>
</evidence>
<dbReference type="GO" id="GO:0006351">
    <property type="term" value="P:DNA-templated transcription"/>
    <property type="evidence" value="ECO:0007669"/>
    <property type="project" value="InterPro"/>
</dbReference>
<gene>
    <name evidence="8" type="ORF">B0J13DRAFT_83908</name>
</gene>
<protein>
    <submittedName>
        <fullName evidence="8">Fungal-specific transcription factor domain-containing protein</fullName>
    </submittedName>
</protein>
<evidence type="ECO:0000256" key="4">
    <source>
        <dbReference type="ARBA" id="ARBA00023163"/>
    </source>
</evidence>
<keyword evidence="5" id="KW-0539">Nucleus</keyword>
<feature type="compositionally biased region" description="Basic and acidic residues" evidence="6">
    <location>
        <begin position="40"/>
        <end position="60"/>
    </location>
</feature>
<dbReference type="SMART" id="SM00906">
    <property type="entry name" value="Fungal_trans"/>
    <property type="match status" value="1"/>
</dbReference>
<dbReference type="PANTHER" id="PTHR47338:SF16">
    <property type="entry name" value="TRANSCRIPTION FACTOR, PUTATIVE (AFU_ORTHOLOGUE AFUA_2G09360)-RELATED"/>
    <property type="match status" value="1"/>
</dbReference>
<dbReference type="PROSITE" id="PS00463">
    <property type="entry name" value="ZN2_CY6_FUNGAL_1"/>
    <property type="match status" value="1"/>
</dbReference>
<dbReference type="PROSITE" id="PS50048">
    <property type="entry name" value="ZN2_CY6_FUNGAL_2"/>
    <property type="match status" value="1"/>
</dbReference>
<comment type="subcellular location">
    <subcellularLocation>
        <location evidence="1">Nucleus</location>
    </subcellularLocation>
</comment>
<keyword evidence="4" id="KW-0804">Transcription</keyword>
<dbReference type="EMBL" id="JAGMUU010000017">
    <property type="protein sequence ID" value="KAH7134476.1"/>
    <property type="molecule type" value="Genomic_DNA"/>
</dbReference>
<reference evidence="8" key="1">
    <citation type="journal article" date="2021" name="Nat. Commun.">
        <title>Genetic determinants of endophytism in the Arabidopsis root mycobiome.</title>
        <authorList>
            <person name="Mesny F."/>
            <person name="Miyauchi S."/>
            <person name="Thiergart T."/>
            <person name="Pickel B."/>
            <person name="Atanasova L."/>
            <person name="Karlsson M."/>
            <person name="Huettel B."/>
            <person name="Barry K.W."/>
            <person name="Haridas S."/>
            <person name="Chen C."/>
            <person name="Bauer D."/>
            <person name="Andreopoulos W."/>
            <person name="Pangilinan J."/>
            <person name="LaButti K."/>
            <person name="Riley R."/>
            <person name="Lipzen A."/>
            <person name="Clum A."/>
            <person name="Drula E."/>
            <person name="Henrissat B."/>
            <person name="Kohler A."/>
            <person name="Grigoriev I.V."/>
            <person name="Martin F.M."/>
            <person name="Hacquard S."/>
        </authorList>
    </citation>
    <scope>NUCLEOTIDE SEQUENCE</scope>
    <source>
        <strain evidence="8">MPI-CAGE-AT-0021</strain>
    </source>
</reference>
<dbReference type="Proteomes" id="UP000717696">
    <property type="component" value="Unassembled WGS sequence"/>
</dbReference>
<organism evidence="8 9">
    <name type="scientific">Dactylonectria estremocensis</name>
    <dbReference type="NCBI Taxonomy" id="1079267"/>
    <lineage>
        <taxon>Eukaryota</taxon>
        <taxon>Fungi</taxon>
        <taxon>Dikarya</taxon>
        <taxon>Ascomycota</taxon>
        <taxon>Pezizomycotina</taxon>
        <taxon>Sordariomycetes</taxon>
        <taxon>Hypocreomycetidae</taxon>
        <taxon>Hypocreales</taxon>
        <taxon>Nectriaceae</taxon>
        <taxon>Dactylonectria</taxon>
    </lineage>
</organism>
<keyword evidence="9" id="KW-1185">Reference proteome</keyword>
<feature type="region of interest" description="Disordered" evidence="6">
    <location>
        <begin position="40"/>
        <end position="75"/>
    </location>
</feature>
<evidence type="ECO:0000259" key="7">
    <source>
        <dbReference type="PROSITE" id="PS50048"/>
    </source>
</evidence>
<feature type="region of interest" description="Disordered" evidence="6">
    <location>
        <begin position="1"/>
        <end position="28"/>
    </location>
</feature>
<dbReference type="GO" id="GO:0003677">
    <property type="term" value="F:DNA binding"/>
    <property type="evidence" value="ECO:0007669"/>
    <property type="project" value="InterPro"/>
</dbReference>
<dbReference type="CDD" id="cd00067">
    <property type="entry name" value="GAL4"/>
    <property type="match status" value="1"/>
</dbReference>
<name>A0A9P9IW43_9HYPO</name>
<evidence type="ECO:0000256" key="2">
    <source>
        <dbReference type="ARBA" id="ARBA00022723"/>
    </source>
</evidence>
<proteinExistence type="predicted"/>
<dbReference type="GO" id="GO:0000981">
    <property type="term" value="F:DNA-binding transcription factor activity, RNA polymerase II-specific"/>
    <property type="evidence" value="ECO:0007669"/>
    <property type="project" value="InterPro"/>
</dbReference>
<dbReference type="OrthoDB" id="1924787at2759"/>
<dbReference type="GO" id="GO:0008270">
    <property type="term" value="F:zinc ion binding"/>
    <property type="evidence" value="ECO:0007669"/>
    <property type="project" value="InterPro"/>
</dbReference>
<keyword evidence="3" id="KW-0805">Transcription regulation</keyword>
<dbReference type="Pfam" id="PF04082">
    <property type="entry name" value="Fungal_trans"/>
    <property type="match status" value="1"/>
</dbReference>
<dbReference type="PANTHER" id="PTHR47338">
    <property type="entry name" value="ZN(II)2CYS6 TRANSCRIPTION FACTOR (EUROFUNG)-RELATED"/>
    <property type="match status" value="1"/>
</dbReference>
<evidence type="ECO:0000256" key="6">
    <source>
        <dbReference type="SAM" id="MobiDB-lite"/>
    </source>
</evidence>
<comment type="caution">
    <text evidence="8">The sequence shown here is derived from an EMBL/GenBank/DDBJ whole genome shotgun (WGS) entry which is preliminary data.</text>
</comment>
<dbReference type="AlphaFoldDB" id="A0A9P9IW43"/>
<evidence type="ECO:0000256" key="1">
    <source>
        <dbReference type="ARBA" id="ARBA00004123"/>
    </source>
</evidence>
<sequence>MKAPRSCRQCRGSKRKCTRPGPGEPCDSCKRRRLQCGSDLRRRLPGHELDENDPENRRDSVSSLKSGDNSTPLLPGLSREMAVEFVEYYLGKVHGRPHCIFHPGTVRAQLRNGSMGNGLLYALCAIGSKFSPLPDRRVLESCLTAEAKRIVQADLENVCIENIQACVLLALLSASNCQTSSAALFARVATSMSEVIHLDSQLENSPVIVRETSLRIWWSLYVIDRWCFSGLGLPRHMDYVDICSPLPMDDFTFDSLAYDQITLKAPCQPGIFAHMITLVHQFGPIQDINRTIAKGSMDATELGQRVEHIERRLESWRETLPADIQMTVQNLHSQQQDGQGGPFVALHLAYHHFSTLLYFHFLEKQQSTSSASGAYVSRCKSHAASFSSLLHLSRQMKGCEPNYPTVAHMTTVSSSVLVHTLLFGDLQELQKARRDLNMNFEGLLELQKYWPLTEVMIDWLIAFQKTCLLSTESQRLDGWMVRFLLEHSLGLQQRDTSLFTPNVDVQPENVLSKAKQLTALGRYTDFLSFQSD</sequence>
<feature type="domain" description="Zn(2)-C6 fungal-type" evidence="7">
    <location>
        <begin position="6"/>
        <end position="36"/>
    </location>
</feature>
<dbReference type="InterPro" id="IPR050815">
    <property type="entry name" value="TF_fung"/>
</dbReference>